<comment type="caution">
    <text evidence="1">The sequence shown here is derived from an EMBL/GenBank/DDBJ whole genome shotgun (WGS) entry which is preliminary data.</text>
</comment>
<gene>
    <name evidence="1" type="ORF">GRJ2_003214800</name>
</gene>
<accession>A0ABC9YC29</accession>
<evidence type="ECO:0000313" key="1">
    <source>
        <dbReference type="EMBL" id="GAB0207491.1"/>
    </source>
</evidence>
<keyword evidence="2" id="KW-1185">Reference proteome</keyword>
<name>A0ABC9YC29_GRUJA</name>
<dbReference type="AlphaFoldDB" id="A0ABC9YC29"/>
<protein>
    <submittedName>
        <fullName evidence="1">Uncharacterized protein</fullName>
    </submittedName>
</protein>
<organism evidence="1 2">
    <name type="scientific">Grus japonensis</name>
    <name type="common">Japanese crane</name>
    <name type="synonym">Red-crowned crane</name>
    <dbReference type="NCBI Taxonomy" id="30415"/>
    <lineage>
        <taxon>Eukaryota</taxon>
        <taxon>Metazoa</taxon>
        <taxon>Chordata</taxon>
        <taxon>Craniata</taxon>
        <taxon>Vertebrata</taxon>
        <taxon>Euteleostomi</taxon>
        <taxon>Archelosauria</taxon>
        <taxon>Archosauria</taxon>
        <taxon>Dinosauria</taxon>
        <taxon>Saurischia</taxon>
        <taxon>Theropoda</taxon>
        <taxon>Coelurosauria</taxon>
        <taxon>Aves</taxon>
        <taxon>Neognathae</taxon>
        <taxon>Neoaves</taxon>
        <taxon>Gruiformes</taxon>
        <taxon>Gruidae</taxon>
        <taxon>Grus</taxon>
    </lineage>
</organism>
<evidence type="ECO:0000313" key="2">
    <source>
        <dbReference type="Proteomes" id="UP001623348"/>
    </source>
</evidence>
<dbReference type="Gene3D" id="3.60.10.10">
    <property type="entry name" value="Endonuclease/exonuclease/phosphatase"/>
    <property type="match status" value="1"/>
</dbReference>
<dbReference type="Proteomes" id="UP001623348">
    <property type="component" value="Unassembled WGS sequence"/>
</dbReference>
<dbReference type="InterPro" id="IPR036691">
    <property type="entry name" value="Endo/exonu/phosph_ase_sf"/>
</dbReference>
<dbReference type="PANTHER" id="PTHR33395:SF22">
    <property type="entry name" value="REVERSE TRANSCRIPTASE DOMAIN-CONTAINING PROTEIN"/>
    <property type="match status" value="1"/>
</dbReference>
<dbReference type="PANTHER" id="PTHR33395">
    <property type="entry name" value="TRANSCRIPTASE, PUTATIVE-RELATED-RELATED"/>
    <property type="match status" value="1"/>
</dbReference>
<reference evidence="1 2" key="1">
    <citation type="submission" date="2024-06" db="EMBL/GenBank/DDBJ databases">
        <title>The draft genome of Grus japonensis, version 3.</title>
        <authorList>
            <person name="Nabeshima K."/>
            <person name="Suzuki S."/>
            <person name="Onuma M."/>
        </authorList>
    </citation>
    <scope>NUCLEOTIDE SEQUENCE [LARGE SCALE GENOMIC DNA]</scope>
    <source>
        <strain evidence="1 2">451A</strain>
    </source>
</reference>
<dbReference type="EMBL" id="BAAFJT010000237">
    <property type="protein sequence ID" value="GAB0207491.1"/>
    <property type="molecule type" value="Genomic_DNA"/>
</dbReference>
<sequence>MECMELCLGMGQEPAESSWVKISRQTNMGAVVLGICYRLPDQEEVVDEAFFKQLEEASHLQALALMGNFNHPDIYWKDNTAGLEQSRRFLKCTDDNFLTQVIEGPTRKGALLDLTLTNKEELVGDVKAGVSLGCSDHEMVEFRILRGRSREKSMTQGLDFRRAGFGLFRDLLARIPGDTTLERREVQESCLIFKNHLLQI</sequence>
<proteinExistence type="predicted"/>